<evidence type="ECO:0000313" key="9">
    <source>
        <dbReference type="EMBL" id="KFE33314.1"/>
    </source>
</evidence>
<dbReference type="STRING" id="1317124.DW2_18654"/>
<keyword evidence="4 7" id="KW-1133">Transmembrane helix</keyword>
<keyword evidence="10" id="KW-1185">Reference proteome</keyword>
<comment type="cofactor">
    <cofactor evidence="7">
        <name>FMN</name>
        <dbReference type="ChEBI" id="CHEBI:58210"/>
    </cofactor>
    <text evidence="7">Binds 1 FMN per subunit.</text>
</comment>
<evidence type="ECO:0000256" key="6">
    <source>
        <dbReference type="ARBA" id="ARBA00023136"/>
    </source>
</evidence>
<feature type="transmembrane region" description="Helical" evidence="7">
    <location>
        <begin position="87"/>
        <end position="110"/>
    </location>
</feature>
<dbReference type="HAMAP" id="MF_01207">
    <property type="entry name" value="MsrQ"/>
    <property type="match status" value="1"/>
</dbReference>
<evidence type="ECO:0000313" key="10">
    <source>
        <dbReference type="Proteomes" id="UP000028607"/>
    </source>
</evidence>
<keyword evidence="7" id="KW-0288">FMN</keyword>
<keyword evidence="3 7" id="KW-0812">Transmembrane</keyword>
<comment type="similarity">
    <text evidence="7">Belongs to the MsrQ family.</text>
</comment>
<dbReference type="RefSeq" id="WP_038148894.1">
    <property type="nucleotide sequence ID" value="NZ_AQRC01000025.1"/>
</dbReference>
<keyword evidence="7" id="KW-0285">Flavoprotein</keyword>
<evidence type="ECO:0000256" key="5">
    <source>
        <dbReference type="ARBA" id="ARBA00023004"/>
    </source>
</evidence>
<dbReference type="GO" id="GO:0010181">
    <property type="term" value="F:FMN binding"/>
    <property type="evidence" value="ECO:0007669"/>
    <property type="project" value="UniProtKB-UniRule"/>
</dbReference>
<dbReference type="GO" id="GO:0020037">
    <property type="term" value="F:heme binding"/>
    <property type="evidence" value="ECO:0007669"/>
    <property type="project" value="UniProtKB-UniRule"/>
</dbReference>
<comment type="cofactor">
    <cofactor evidence="7">
        <name>heme b</name>
        <dbReference type="ChEBI" id="CHEBI:60344"/>
    </cofactor>
    <text evidence="7">Binds 1 heme b (iron(II)-protoporphyrin IX) group per subunit.</text>
</comment>
<dbReference type="eggNOG" id="COG2717">
    <property type="taxonomic scope" value="Bacteria"/>
</dbReference>
<dbReference type="PANTHER" id="PTHR36964">
    <property type="entry name" value="PROTEIN-METHIONINE-SULFOXIDE REDUCTASE HEME-BINDING SUBUNIT MSRQ"/>
    <property type="match status" value="1"/>
</dbReference>
<accession>A0A085TRG7</accession>
<dbReference type="Proteomes" id="UP000028607">
    <property type="component" value="Unassembled WGS sequence"/>
</dbReference>
<feature type="transmembrane region" description="Helical" evidence="7">
    <location>
        <begin position="20"/>
        <end position="37"/>
    </location>
</feature>
<comment type="subunit">
    <text evidence="7">Heterodimer of a catalytic subunit (MsrP) and a heme-binding subunit (MsrQ).</text>
</comment>
<proteinExistence type="inferred from homology"/>
<feature type="transmembrane region" description="Helical" evidence="7">
    <location>
        <begin position="57"/>
        <end position="75"/>
    </location>
</feature>
<dbReference type="Pfam" id="PF01794">
    <property type="entry name" value="Ferric_reduct"/>
    <property type="match status" value="1"/>
</dbReference>
<feature type="transmembrane region" description="Helical" evidence="7">
    <location>
        <begin position="122"/>
        <end position="143"/>
    </location>
</feature>
<evidence type="ECO:0000256" key="4">
    <source>
        <dbReference type="ARBA" id="ARBA00022989"/>
    </source>
</evidence>
<keyword evidence="7" id="KW-0249">Electron transport</keyword>
<organism evidence="9 10">
    <name type="scientific">Thioclava atlantica</name>
    <dbReference type="NCBI Taxonomy" id="1317124"/>
    <lineage>
        <taxon>Bacteria</taxon>
        <taxon>Pseudomonadati</taxon>
        <taxon>Pseudomonadota</taxon>
        <taxon>Alphaproteobacteria</taxon>
        <taxon>Rhodobacterales</taxon>
        <taxon>Paracoccaceae</taxon>
        <taxon>Thioclava</taxon>
    </lineage>
</organism>
<sequence length="201" mass="22611">MSTASLSAPLNTALRRVPTWLVYLAGLIPLGWVIWLTLSGGIGVDPVKGIEHRLGKIALWFLIGGLAITPARRFLSLNLIRYRRAVGLLAFFYVALHLVAWAVLDMGMLWAQAASDLIKRPYLFFGISAFVLLIPLALTSNNASIRKLGANWRRLHWLVYPAVGLGVIHYLWQMKVISLQGWVWLAVFSALIAVRFRPRRR</sequence>
<dbReference type="InterPro" id="IPR013130">
    <property type="entry name" value="Fe3_Rdtase_TM_dom"/>
</dbReference>
<dbReference type="NCBIfam" id="NF003833">
    <property type="entry name" value="PRK05419.1-5"/>
    <property type="match status" value="1"/>
</dbReference>
<feature type="transmembrane region" description="Helical" evidence="7">
    <location>
        <begin position="155"/>
        <end position="172"/>
    </location>
</feature>
<dbReference type="GO" id="GO:0009055">
    <property type="term" value="F:electron transfer activity"/>
    <property type="evidence" value="ECO:0007669"/>
    <property type="project" value="UniProtKB-UniRule"/>
</dbReference>
<gene>
    <name evidence="7" type="primary">msrQ</name>
    <name evidence="9" type="ORF">DW2_18654</name>
</gene>
<keyword evidence="5 7" id="KW-0408">Iron</keyword>
<dbReference type="PATRIC" id="fig|1317124.6.peg.3741"/>
<evidence type="ECO:0000256" key="1">
    <source>
        <dbReference type="ARBA" id="ARBA00004141"/>
    </source>
</evidence>
<dbReference type="PANTHER" id="PTHR36964:SF1">
    <property type="entry name" value="PROTEIN-METHIONINE-SULFOXIDE REDUCTASE HEME-BINDING SUBUNIT MSRQ"/>
    <property type="match status" value="1"/>
</dbReference>
<keyword evidence="6 7" id="KW-0472">Membrane</keyword>
<dbReference type="OrthoDB" id="9788328at2"/>
<feature type="transmembrane region" description="Helical" evidence="7">
    <location>
        <begin position="178"/>
        <end position="196"/>
    </location>
</feature>
<comment type="function">
    <text evidence="7">Part of the MsrPQ system that repairs oxidized periplasmic proteins containing methionine sulfoxide residues (Met-O), using respiratory chain electrons. Thus protects these proteins from oxidative-stress damage caused by reactive species of oxygen and chlorine generated by the host defense mechanisms. MsrPQ is essential for the maintenance of envelope integrity under bleach stress, rescuing a wide series of structurally unrelated periplasmic proteins from methionine oxidation. MsrQ provides electrons for reduction to the reductase catalytic subunit MsrP, using the quinone pool of the respiratory chain.</text>
</comment>
<dbReference type="GO" id="GO:0046872">
    <property type="term" value="F:metal ion binding"/>
    <property type="evidence" value="ECO:0007669"/>
    <property type="project" value="UniProtKB-KW"/>
</dbReference>
<dbReference type="EMBL" id="AQRC01000025">
    <property type="protein sequence ID" value="KFE33314.1"/>
    <property type="molecule type" value="Genomic_DNA"/>
</dbReference>
<evidence type="ECO:0000256" key="7">
    <source>
        <dbReference type="HAMAP-Rule" id="MF_01207"/>
    </source>
</evidence>
<keyword evidence="2 7" id="KW-0813">Transport</keyword>
<keyword evidence="7" id="KW-1003">Cell membrane</keyword>
<evidence type="ECO:0000256" key="2">
    <source>
        <dbReference type="ARBA" id="ARBA00022448"/>
    </source>
</evidence>
<protein>
    <recommendedName>
        <fullName evidence="7">Protein-methionine-sulfoxide reductase heme-binding subunit MsrQ</fullName>
    </recommendedName>
    <alternativeName>
        <fullName evidence="7">Flavocytochrome MsrQ</fullName>
    </alternativeName>
</protein>
<dbReference type="InterPro" id="IPR022837">
    <property type="entry name" value="MsrQ-like"/>
</dbReference>
<reference evidence="10" key="1">
    <citation type="submission" date="2013-04" db="EMBL/GenBank/DDBJ databases">
        <title>Thioclava sp. 13D2W-2 Genome Sequencing.</title>
        <authorList>
            <person name="Lai Q."/>
            <person name="Li G."/>
            <person name="Shao Z."/>
        </authorList>
    </citation>
    <scope>NUCLEOTIDE SEQUENCE [LARGE SCALE GENOMIC DNA]</scope>
    <source>
        <strain evidence="10">13D2W-2</strain>
    </source>
</reference>
<dbReference type="GO" id="GO:0030091">
    <property type="term" value="P:protein repair"/>
    <property type="evidence" value="ECO:0007669"/>
    <property type="project" value="UniProtKB-UniRule"/>
</dbReference>
<name>A0A085TRG7_9RHOB</name>
<reference evidence="9 10" key="2">
    <citation type="journal article" date="2015" name="Antonie Van Leeuwenhoek">
        <title>Thioclava indica sp. nov., isolated from surface seawater of the Indian Ocean.</title>
        <authorList>
            <person name="Liu Y."/>
            <person name="Lai Q."/>
            <person name="Du J."/>
            <person name="Xu H."/>
            <person name="Jiang L."/>
            <person name="Shao Z."/>
        </authorList>
    </citation>
    <scope>NUCLEOTIDE SEQUENCE [LARGE SCALE GENOMIC DNA]</scope>
    <source>
        <strain evidence="9 10">13D2W-2</strain>
    </source>
</reference>
<comment type="caution">
    <text evidence="9">The sequence shown here is derived from an EMBL/GenBank/DDBJ whole genome shotgun (WGS) entry which is preliminary data.</text>
</comment>
<dbReference type="GO" id="GO:0005886">
    <property type="term" value="C:plasma membrane"/>
    <property type="evidence" value="ECO:0007669"/>
    <property type="project" value="UniProtKB-SubCell"/>
</dbReference>
<dbReference type="AlphaFoldDB" id="A0A085TRG7"/>
<evidence type="ECO:0000256" key="3">
    <source>
        <dbReference type="ARBA" id="ARBA00022692"/>
    </source>
</evidence>
<dbReference type="GO" id="GO:0016679">
    <property type="term" value="F:oxidoreductase activity, acting on diphenols and related substances as donors"/>
    <property type="evidence" value="ECO:0007669"/>
    <property type="project" value="TreeGrafter"/>
</dbReference>
<keyword evidence="7" id="KW-0349">Heme</keyword>
<feature type="domain" description="Ferric oxidoreductase" evidence="8">
    <location>
        <begin position="68"/>
        <end position="166"/>
    </location>
</feature>
<keyword evidence="7" id="KW-0479">Metal-binding</keyword>
<evidence type="ECO:0000259" key="8">
    <source>
        <dbReference type="Pfam" id="PF01794"/>
    </source>
</evidence>
<comment type="subcellular location">
    <subcellularLocation>
        <location evidence="7">Cell membrane</location>
        <topology evidence="7">Multi-pass membrane protein</topology>
    </subcellularLocation>
    <subcellularLocation>
        <location evidence="1">Membrane</location>
        <topology evidence="1">Multi-pass membrane protein</topology>
    </subcellularLocation>
</comment>